<dbReference type="Pfam" id="PF06060">
    <property type="entry name" value="Mesothelin"/>
    <property type="match status" value="1"/>
</dbReference>
<dbReference type="InterPro" id="IPR010335">
    <property type="entry name" value="Mesothelin"/>
</dbReference>
<feature type="region of interest" description="Disordered" evidence="7">
    <location>
        <begin position="1737"/>
        <end position="1764"/>
    </location>
</feature>
<evidence type="ECO:0000256" key="6">
    <source>
        <dbReference type="ARBA" id="ARBA00023180"/>
    </source>
</evidence>
<evidence type="ECO:0000256" key="2">
    <source>
        <dbReference type="ARBA" id="ARBA00011016"/>
    </source>
</evidence>
<dbReference type="PANTHER" id="PTHR23412">
    <property type="entry name" value="STEREOCILIN RELATED"/>
    <property type="match status" value="1"/>
</dbReference>
<dbReference type="Proteomes" id="UP001591681">
    <property type="component" value="Unassembled WGS sequence"/>
</dbReference>
<evidence type="ECO:0000256" key="4">
    <source>
        <dbReference type="ARBA" id="ARBA00022889"/>
    </source>
</evidence>
<keyword evidence="5" id="KW-0472">Membrane</keyword>
<keyword evidence="9" id="KW-1185">Reference proteome</keyword>
<comment type="similarity">
    <text evidence="2">Belongs to the mesothelin family.</text>
</comment>
<reference evidence="8 9" key="1">
    <citation type="submission" date="2024-09" db="EMBL/GenBank/DDBJ databases">
        <title>A chromosome-level genome assembly of Gray's grenadier anchovy, Coilia grayii.</title>
        <authorList>
            <person name="Fu Z."/>
        </authorList>
    </citation>
    <scope>NUCLEOTIDE SEQUENCE [LARGE SCALE GENOMIC DNA]</scope>
    <source>
        <strain evidence="8">G4</strain>
        <tissue evidence="8">Muscle</tissue>
    </source>
</reference>
<comment type="caution">
    <text evidence="8">The sequence shown here is derived from an EMBL/GenBank/DDBJ whole genome shotgun (WGS) entry which is preliminary data.</text>
</comment>
<dbReference type="PANTHER" id="PTHR23412:SF6">
    <property type="entry name" value="MESOTHELIN"/>
    <property type="match status" value="1"/>
</dbReference>
<evidence type="ECO:0008006" key="10">
    <source>
        <dbReference type="Google" id="ProtNLM"/>
    </source>
</evidence>
<name>A0ABD1KNR1_9TELE</name>
<dbReference type="InterPro" id="IPR026664">
    <property type="entry name" value="Stereocilin-rel"/>
</dbReference>
<gene>
    <name evidence="8" type="ORF">ACEWY4_002561</name>
</gene>
<evidence type="ECO:0000313" key="9">
    <source>
        <dbReference type="Proteomes" id="UP001591681"/>
    </source>
</evidence>
<dbReference type="EMBL" id="JBHFQA010000003">
    <property type="protein sequence ID" value="KAL2100800.1"/>
    <property type="molecule type" value="Genomic_DNA"/>
</dbReference>
<accession>A0ABD1KNR1</accession>
<keyword evidence="3" id="KW-0732">Signal</keyword>
<sequence>MSQDSAQKLKGLLDAGFDLYTFLRSGRYEQLLHGMKGNASDMGGLHNPRFIGMWFKINLQSQLPSLTKEDLSCLSNANLSCESYQILVKALSEHLSEKETDRKGMLYQRFILPFLSRNSTGGCVENSNSSEDWLMKNFQSFAAFATIADFIRLNRNFSGLDALEKLTPEQKADLVLHPEMEGQYNNTIIQVLQSLIRPLLENKHLNQSVDNMTTAGAIGMPNDNPHLKGFLMFLKPLGSFIQRFVATADKRNITSLKVHVLTQVVVNWTLSELAGFFSHNFTLNNQTVTGQVPSALTFNVTNMEDWFKHVVVPILKRFLPGNQTEVLKDLTQIFRHVFATASNVTMNSDMLSLTDVCRPNYNTSSGTCLVSQTAEDLAVVLRCVAKSNMNVTGERIKLLVTYLLGTVTLHMMNATRPNITLPPGQLPAVIFSSEQLQDPDLMGLWAVVRLAPALLMSSEGNSSCLIAQNFSCEAFQAIVHSLSQHVMDRHQQTQIYKTFIKPFLSRSDTRDPGCIRSVNGSRQWLEKNFGKFAALDTLEEFSRLNLNFSAMDVLSLLTPVQLAEFARSPGRLRNPRDSDMILKHVKDKDLGDFFDEISPFLQGLNLTQDVRSALLQNVLDRTNLSDPSVHDTEVLKWLKNRLRPFLPNITRDQVKPLFKFIKDRDCETIKQGVHLLSSIRPTLMDDTKNEIQGNILQTLRGPPPLRCYKNNSFYVFLNDTFLDFGLPNLTTVLSLIPPGRKAEVVSSFHPSELGALLRQPNSVDNNTNLCTVFNNYNRTPDFLESEELPASVRRLVLPCVWPLALAAEDKTEADRWFNVRLRPYLPFLNKELLSSGNTLNASCLSFSKLVGFLGSNHSFNGSDFTQKEAYETLKQYLASDTEPKCYNATDPRLNSTAWFVNYIGGFVIFVTSDDLDTFGSGEKLQVFTVNPQNIQLFTTSGVPGRTITSFTQLIFLQNPNFSVFSLPPVFQCGVPGSVYSKLNQNEALTIIENLNRTCANVDSEVFSALAGNVQNVTADTIGALGQGVVGLNTAQIASAPPSVILGSLSTFSAVQGWSQGQLISIVSILFQQNYQINNTAKLVNLGSLVGGVPSTTFTSIPPAVALNASQNPVFIANLQNAPLIVQQTFIKQIIKVDAAPQTLLVNIPNAMATQIPRNLLLFQNTGDVVTLAKNINKKKWKPQQAVMFFDTAASGLEAEELSEDVLQGFTCSRVRNITKAEVKSIIRACRSRPNRRKVVLEQKQLTCMYNIIKADKPTDFANYSSDMLLYYKYEDIPKASCKSYFTEVGNADFSVLTKALSERRGILLNNARQCLGIAGNNINRENLAVLGNMACTLDRPYIQNSDPEVVEKMKDCNDLTEEQANALQTVLIQGNTKYGPPAKWKGKTLNDLGVLPLYFTHDFWKHFNERTTENFLKPFLKNLRGNKTQKMKLKGLFKQLMTGTRAKRADECTAGSITKATISDDAFPFGYDATQFRLCLSAQTVKDNLAGLTEKVDVDQFQRIILEKLTESYPSGLSDEQVQLLGSVSRVATLDEIGKWNISSPDTLAALMNRDDGAWESDKSKAIVTKFLSGSNSLGSSELNVLGGPNLCALDTSTVKAINSDSIKGADSLDVSNCTTEKKRALFDIAKKAFPLNAQDRNSDTLTTYQLIRSYLRGANTEYIKSLSSSNVNMDIETFVDLDESVVLGLSVSEVRGLLGSNLPDLESYKNESVVQRWISRQFQSELDTLNLNLTGGKADPTTASSNSTTTAAPNTTTTATTTTTTTTITTTSATTSAGNKETSYSLSFIFLMLTVLFMRNAA</sequence>
<feature type="compositionally biased region" description="Low complexity" evidence="7">
    <location>
        <begin position="1741"/>
        <end position="1764"/>
    </location>
</feature>
<evidence type="ECO:0000256" key="7">
    <source>
        <dbReference type="SAM" id="MobiDB-lite"/>
    </source>
</evidence>
<comment type="subcellular location">
    <subcellularLocation>
        <location evidence="1">Membrane</location>
    </subcellularLocation>
</comment>
<organism evidence="8 9">
    <name type="scientific">Coilia grayii</name>
    <name type="common">Gray's grenadier anchovy</name>
    <dbReference type="NCBI Taxonomy" id="363190"/>
    <lineage>
        <taxon>Eukaryota</taxon>
        <taxon>Metazoa</taxon>
        <taxon>Chordata</taxon>
        <taxon>Craniata</taxon>
        <taxon>Vertebrata</taxon>
        <taxon>Euteleostomi</taxon>
        <taxon>Actinopterygii</taxon>
        <taxon>Neopterygii</taxon>
        <taxon>Teleostei</taxon>
        <taxon>Clupei</taxon>
        <taxon>Clupeiformes</taxon>
        <taxon>Clupeoidei</taxon>
        <taxon>Engraulidae</taxon>
        <taxon>Coilinae</taxon>
        <taxon>Coilia</taxon>
    </lineage>
</organism>
<evidence type="ECO:0000256" key="5">
    <source>
        <dbReference type="ARBA" id="ARBA00023136"/>
    </source>
</evidence>
<evidence type="ECO:0000256" key="1">
    <source>
        <dbReference type="ARBA" id="ARBA00004370"/>
    </source>
</evidence>
<evidence type="ECO:0000256" key="3">
    <source>
        <dbReference type="ARBA" id="ARBA00022729"/>
    </source>
</evidence>
<protein>
    <recommendedName>
        <fullName evidence="10">Mesothelin-like protein</fullName>
    </recommendedName>
</protein>
<keyword evidence="6" id="KW-0325">Glycoprotein</keyword>
<dbReference type="GO" id="GO:0016020">
    <property type="term" value="C:membrane"/>
    <property type="evidence" value="ECO:0007669"/>
    <property type="project" value="UniProtKB-SubCell"/>
</dbReference>
<evidence type="ECO:0000313" key="8">
    <source>
        <dbReference type="EMBL" id="KAL2100800.1"/>
    </source>
</evidence>
<keyword evidence="4" id="KW-0130">Cell adhesion</keyword>
<proteinExistence type="inferred from homology"/>
<dbReference type="GO" id="GO:0007155">
    <property type="term" value="P:cell adhesion"/>
    <property type="evidence" value="ECO:0007669"/>
    <property type="project" value="UniProtKB-KW"/>
</dbReference>